<dbReference type="PANTHER" id="PTHR44103">
    <property type="entry name" value="PROPROTEIN CONVERTASE P"/>
    <property type="match status" value="1"/>
</dbReference>
<proteinExistence type="predicted"/>
<evidence type="ECO:0000256" key="2">
    <source>
        <dbReference type="SAM" id="MobiDB-lite"/>
    </source>
</evidence>
<evidence type="ECO:0000313" key="4">
    <source>
        <dbReference type="EMBL" id="AJF65604.1"/>
    </source>
</evidence>
<dbReference type="RefSeq" id="WP_041129631.1">
    <property type="nucleotide sequence ID" value="NZ_CP010407.1"/>
</dbReference>
<reference evidence="4 5" key="1">
    <citation type="submission" date="2014-12" db="EMBL/GenBank/DDBJ databases">
        <title>Complete genome sequence of Streptomyces vietnamensis strain GIMV4.0001, a genetic manipulable producer of the benzoisochromanequinone antibiotic granaticin.</title>
        <authorList>
            <person name="Deng M.R."/>
            <person name="Guo J."/>
            <person name="Ma L.Y."/>
            <person name="Feng G.D."/>
            <person name="Mo C.Y."/>
            <person name="Zhu H.H."/>
        </authorList>
    </citation>
    <scope>NUCLEOTIDE SEQUENCE [LARGE SCALE GENOMIC DNA]</scope>
    <source>
        <strain evidence="5">GIMV4.0001</strain>
    </source>
</reference>
<evidence type="ECO:0008006" key="6">
    <source>
        <dbReference type="Google" id="ProtNLM"/>
    </source>
</evidence>
<gene>
    <name evidence="4" type="ORF">SVTN_15495</name>
</gene>
<dbReference type="InterPro" id="IPR013517">
    <property type="entry name" value="FG-GAP"/>
</dbReference>
<dbReference type="EMBL" id="CP010407">
    <property type="protein sequence ID" value="AJF65604.1"/>
    <property type="molecule type" value="Genomic_DNA"/>
</dbReference>
<dbReference type="AlphaFoldDB" id="A0A0B5IB68"/>
<keyword evidence="5" id="KW-1185">Reference proteome</keyword>
<feature type="chain" id="PRO_5002103400" description="Alpha integrin" evidence="3">
    <location>
        <begin position="33"/>
        <end position="571"/>
    </location>
</feature>
<dbReference type="KEGG" id="svt:SVTN_15495"/>
<dbReference type="Proteomes" id="UP000031774">
    <property type="component" value="Chromosome"/>
</dbReference>
<feature type="signal peptide" evidence="3">
    <location>
        <begin position="1"/>
        <end position="32"/>
    </location>
</feature>
<dbReference type="PANTHER" id="PTHR44103:SF1">
    <property type="entry name" value="PROPROTEIN CONVERTASE P"/>
    <property type="match status" value="1"/>
</dbReference>
<dbReference type="HOGENOM" id="CLU_484776_0_0_11"/>
<accession>A0A0B5IB68</accession>
<evidence type="ECO:0000256" key="3">
    <source>
        <dbReference type="SAM" id="SignalP"/>
    </source>
</evidence>
<evidence type="ECO:0000256" key="1">
    <source>
        <dbReference type="ARBA" id="ARBA00022729"/>
    </source>
</evidence>
<dbReference type="Gene3D" id="2.115.10.10">
    <property type="entry name" value="Tachylectin 2"/>
    <property type="match status" value="2"/>
</dbReference>
<dbReference type="Pfam" id="PF13517">
    <property type="entry name" value="FG-GAP_3"/>
    <property type="match status" value="2"/>
</dbReference>
<dbReference type="STRING" id="362257.SVTN_15495"/>
<protein>
    <recommendedName>
        <fullName evidence="6">Alpha integrin</fullName>
    </recommendedName>
</protein>
<dbReference type="InterPro" id="IPR028994">
    <property type="entry name" value="Integrin_alpha_N"/>
</dbReference>
<feature type="region of interest" description="Disordered" evidence="2">
    <location>
        <begin position="30"/>
        <end position="62"/>
    </location>
</feature>
<dbReference type="SUPFAM" id="SSF69318">
    <property type="entry name" value="Integrin alpha N-terminal domain"/>
    <property type="match status" value="2"/>
</dbReference>
<organism evidence="4 5">
    <name type="scientific">Streptomyces vietnamensis</name>
    <dbReference type="NCBI Taxonomy" id="362257"/>
    <lineage>
        <taxon>Bacteria</taxon>
        <taxon>Bacillati</taxon>
        <taxon>Actinomycetota</taxon>
        <taxon>Actinomycetes</taxon>
        <taxon>Kitasatosporales</taxon>
        <taxon>Streptomycetaceae</taxon>
        <taxon>Streptomyces</taxon>
    </lineage>
</organism>
<evidence type="ECO:0000313" key="5">
    <source>
        <dbReference type="Proteomes" id="UP000031774"/>
    </source>
</evidence>
<sequence length="571" mass="58904">MSFPHSTRARRLAACTALVLSAGMLLAGPASASTGTPAPHPAVEKPADFTPPSLTRPGAGAARAGAAAATGVGASPQLSDFDGDGSGDLIYRGWDGNVYTAPTSVQGGQFGSFAAQPPKDVVPIGNQDGNASGPEVLTLSQTGTLSLYADATPTGGSRVWQGYGWGIYNKLVAPGDVNDDGRADLVARDHDGNLWLYYATGNRTAPFSARVKLGPGWNAYDQLLGIGDDNGDGWADLLGRDSSGTLWFYAGTGDKSKPFATRKSIGGGWGVYNQIFPVGDDNGDGNGELIARDVKGTLWYYTGKGDGTLGTRVQVSDTGGWAEVPQFGGAGNNPVLGNKEGVLARDKAGTMFWYGVTGGKLGTRSQVGDTGGWAGADFTHLSSMDMDASSDISEVYQGVLYIANNRIGSGWGVYNAIVGPGDLSGDGKGDLLARDTSGNLYLYKGNGAGTALSSRIKVGSGWGGYNKLVGAGDYTGDGRTDLLARTSGGDLYLYPGTGVEATPFGTRRFIGSGWNAYTKIVAPGDLDTDGKADLLGITSGGDLYRYLNTAPAKFSLRTGLGSGWSIYNSVS</sequence>
<name>A0A0B5IB68_9ACTN</name>
<keyword evidence="1 3" id="KW-0732">Signal</keyword>